<name>A0A133UIG3_9EURY</name>
<gene>
    <name evidence="1" type="ORF">AKJ66_00015</name>
</gene>
<dbReference type="AlphaFoldDB" id="A0A133UIG3"/>
<evidence type="ECO:0000313" key="1">
    <source>
        <dbReference type="EMBL" id="KXA93985.1"/>
    </source>
</evidence>
<reference evidence="1 2" key="1">
    <citation type="journal article" date="2016" name="Sci. Rep.">
        <title>Metabolic traits of an uncultured archaeal lineage -MSBL1- from brine pools of the Red Sea.</title>
        <authorList>
            <person name="Mwirichia R."/>
            <person name="Alam I."/>
            <person name="Rashid M."/>
            <person name="Vinu M."/>
            <person name="Ba-Alawi W."/>
            <person name="Anthony Kamau A."/>
            <person name="Kamanda Ngugi D."/>
            <person name="Goker M."/>
            <person name="Klenk H.P."/>
            <person name="Bajic V."/>
            <person name="Stingl U."/>
        </authorList>
    </citation>
    <scope>NUCLEOTIDE SEQUENCE [LARGE SCALE GENOMIC DNA]</scope>
    <source>
        <strain evidence="1">SCGC-AAA259E22</strain>
    </source>
</reference>
<dbReference type="Proteomes" id="UP000070657">
    <property type="component" value="Unassembled WGS sequence"/>
</dbReference>
<dbReference type="EMBL" id="LHXP01000001">
    <property type="protein sequence ID" value="KXA93985.1"/>
    <property type="molecule type" value="Genomic_DNA"/>
</dbReference>
<comment type="caution">
    <text evidence="1">The sequence shown here is derived from an EMBL/GenBank/DDBJ whole genome shotgun (WGS) entry which is preliminary data.</text>
</comment>
<keyword evidence="2" id="KW-1185">Reference proteome</keyword>
<accession>A0A133UIG3</accession>
<dbReference type="InterPro" id="IPR009620">
    <property type="entry name" value="UPF0236"/>
</dbReference>
<sequence length="415" mass="48033">MKLDLEVEVEGEDLTLTGMIDQIQGLEKECLKELIYAEEENLLKKVCGERHEETRYQRYGRKDPRKIKTSIGELELEPAKVRDKETGEVFSPMEEELEIPEGKNVNKDLSLESIEQVSEQSYRKAVETVKRMSSSDLSKSTLWRRVQGIDLATEPKGDVDVLLVDDTKVHSQEKEGFHFPNLVLGYNTEEDEYSLLFMGVDEDWTDIREEIGEEVNLSEVYVVSDSDREILDSFRDAKGIQLCHFHVAKYANYCLWRENAPKNFRKKMVGILKSRLATLRNSVEKFWRDEDTERLEDRIGWFREELDRWAERAEERGFESGADYVRRNGEKFVTFAKAALEGEYVPHTNNKEEREMRELAYRAKKIGGSWSKDGLRNVSLCQTISRLDKSLFGKFKEVYLGEAGTLNYSVSPTGG</sequence>
<proteinExistence type="predicted"/>
<protein>
    <recommendedName>
        <fullName evidence="3">Transposase</fullName>
    </recommendedName>
</protein>
<organism evidence="1 2">
    <name type="scientific">candidate division MSBL1 archaeon SCGC-AAA259E22</name>
    <dbReference type="NCBI Taxonomy" id="1698265"/>
    <lineage>
        <taxon>Archaea</taxon>
        <taxon>Methanobacteriati</taxon>
        <taxon>Methanobacteriota</taxon>
        <taxon>candidate division MSBL1</taxon>
    </lineage>
</organism>
<dbReference type="Pfam" id="PF06782">
    <property type="entry name" value="UPF0236"/>
    <property type="match status" value="1"/>
</dbReference>
<evidence type="ECO:0008006" key="3">
    <source>
        <dbReference type="Google" id="ProtNLM"/>
    </source>
</evidence>
<evidence type="ECO:0000313" key="2">
    <source>
        <dbReference type="Proteomes" id="UP000070657"/>
    </source>
</evidence>